<organism evidence="2 3">
    <name type="scientific">Flavilitoribacter nigricans (strain ATCC 23147 / DSM 23189 / NBRC 102662 / NCIMB 1420 / SS-2)</name>
    <name type="common">Lewinella nigricans</name>
    <dbReference type="NCBI Taxonomy" id="1122177"/>
    <lineage>
        <taxon>Bacteria</taxon>
        <taxon>Pseudomonadati</taxon>
        <taxon>Bacteroidota</taxon>
        <taxon>Saprospiria</taxon>
        <taxon>Saprospirales</taxon>
        <taxon>Lewinellaceae</taxon>
        <taxon>Flavilitoribacter</taxon>
    </lineage>
</organism>
<keyword evidence="1" id="KW-1133">Transmembrane helix</keyword>
<protein>
    <submittedName>
        <fullName evidence="2">Alkyl hydroperoxide reductase</fullName>
    </submittedName>
</protein>
<feature type="transmembrane region" description="Helical" evidence="1">
    <location>
        <begin position="65"/>
        <end position="89"/>
    </location>
</feature>
<feature type="transmembrane region" description="Helical" evidence="1">
    <location>
        <begin position="7"/>
        <end position="27"/>
    </location>
</feature>
<dbReference type="OrthoDB" id="1435090at2"/>
<dbReference type="RefSeq" id="WP_099150463.1">
    <property type="nucleotide sequence ID" value="NZ_PDUD01000018.1"/>
</dbReference>
<dbReference type="AlphaFoldDB" id="A0A2D0NE64"/>
<gene>
    <name evidence="2" type="ORF">CRP01_11685</name>
</gene>
<accession>A0A2D0NE64</accession>
<keyword evidence="1" id="KW-0472">Membrane</keyword>
<reference evidence="2 3" key="1">
    <citation type="submission" date="2017-10" db="EMBL/GenBank/DDBJ databases">
        <title>The draft genome sequence of Lewinella nigricans NBRC 102662.</title>
        <authorList>
            <person name="Wang K."/>
        </authorList>
    </citation>
    <scope>NUCLEOTIDE SEQUENCE [LARGE SCALE GENOMIC DNA]</scope>
    <source>
        <strain evidence="2 3">NBRC 102662</strain>
    </source>
</reference>
<sequence>MQTTLRLAAVYNIAWGTWAVLFPNDFFYFTGMELPRHPMIWQGMGMVIGVYGLGYWWASVAPIRHWPIVAVGFLGKIFGPIGFLLNYWQGKVPGAFGYTLITNDLIWWIPFLLILRAAHRAGWPLEGEQESGH</sequence>
<keyword evidence="1" id="KW-0812">Transmembrane</keyword>
<feature type="transmembrane region" description="Helical" evidence="1">
    <location>
        <begin position="39"/>
        <end position="58"/>
    </location>
</feature>
<evidence type="ECO:0000313" key="2">
    <source>
        <dbReference type="EMBL" id="PHN06479.1"/>
    </source>
</evidence>
<keyword evidence="3" id="KW-1185">Reference proteome</keyword>
<dbReference type="EMBL" id="PDUD01000018">
    <property type="protein sequence ID" value="PHN06479.1"/>
    <property type="molecule type" value="Genomic_DNA"/>
</dbReference>
<feature type="transmembrane region" description="Helical" evidence="1">
    <location>
        <begin position="95"/>
        <end position="115"/>
    </location>
</feature>
<evidence type="ECO:0000313" key="3">
    <source>
        <dbReference type="Proteomes" id="UP000223913"/>
    </source>
</evidence>
<name>A0A2D0NE64_FLAN2</name>
<dbReference type="Proteomes" id="UP000223913">
    <property type="component" value="Unassembled WGS sequence"/>
</dbReference>
<evidence type="ECO:0000256" key="1">
    <source>
        <dbReference type="SAM" id="Phobius"/>
    </source>
</evidence>
<comment type="caution">
    <text evidence="2">The sequence shown here is derived from an EMBL/GenBank/DDBJ whole genome shotgun (WGS) entry which is preliminary data.</text>
</comment>
<proteinExistence type="predicted"/>